<dbReference type="KEGG" id="smao:CAG99_06065"/>
<proteinExistence type="predicted"/>
<keyword evidence="2" id="KW-0963">Cytoplasm</keyword>
<organism evidence="4 5">
    <name type="scientific">Streptomyces marincola</name>
    <dbReference type="NCBI Taxonomy" id="2878388"/>
    <lineage>
        <taxon>Bacteria</taxon>
        <taxon>Bacillati</taxon>
        <taxon>Actinomycetota</taxon>
        <taxon>Actinomycetes</taxon>
        <taxon>Kitasatosporales</taxon>
        <taxon>Streptomycetaceae</taxon>
        <taxon>Streptomyces</taxon>
    </lineage>
</organism>
<evidence type="ECO:0000256" key="2">
    <source>
        <dbReference type="ARBA" id="ARBA00022490"/>
    </source>
</evidence>
<dbReference type="AlphaFoldDB" id="A0A1W7CUR4"/>
<dbReference type="GO" id="GO:0001965">
    <property type="term" value="F:G-protein alpha-subunit binding"/>
    <property type="evidence" value="ECO:0007669"/>
    <property type="project" value="TreeGrafter"/>
</dbReference>
<dbReference type="GO" id="GO:0005092">
    <property type="term" value="F:GDP-dissociation inhibitor activity"/>
    <property type="evidence" value="ECO:0007669"/>
    <property type="project" value="TreeGrafter"/>
</dbReference>
<accession>A0A1W7CUR4</accession>
<protein>
    <recommendedName>
        <fullName evidence="6">Tetratricopeptide repeat-containing protein</fullName>
    </recommendedName>
</protein>
<name>A0A1W7CUR4_9ACTN</name>
<dbReference type="SMART" id="SM00028">
    <property type="entry name" value="TPR"/>
    <property type="match status" value="3"/>
</dbReference>
<reference evidence="4 5" key="1">
    <citation type="submission" date="2017-05" db="EMBL/GenBank/DDBJ databases">
        <title>Complete genome sequence of Streptomyces sp. SCSIO 03032 revealed the diverse biosynthetic pathways for its bioactive secondary metabolites.</title>
        <authorList>
            <person name="Ma L."/>
            <person name="Zhu Y."/>
            <person name="Zhang W."/>
            <person name="Zhang G."/>
            <person name="Tian X."/>
            <person name="Zhang S."/>
            <person name="Zhang C."/>
        </authorList>
    </citation>
    <scope>NUCLEOTIDE SEQUENCE [LARGE SCALE GENOMIC DNA]</scope>
    <source>
        <strain evidence="4 5">SCSIO 03032</strain>
    </source>
</reference>
<dbReference type="InterPro" id="IPR052386">
    <property type="entry name" value="GPSM"/>
</dbReference>
<evidence type="ECO:0008006" key="6">
    <source>
        <dbReference type="Google" id="ProtNLM"/>
    </source>
</evidence>
<dbReference type="OrthoDB" id="581105at2"/>
<evidence type="ECO:0000313" key="4">
    <source>
        <dbReference type="EMBL" id="ARQ68477.1"/>
    </source>
</evidence>
<dbReference type="InterPro" id="IPR019734">
    <property type="entry name" value="TPR_rpt"/>
</dbReference>
<dbReference type="Pfam" id="PF13424">
    <property type="entry name" value="TPR_12"/>
    <property type="match status" value="2"/>
</dbReference>
<dbReference type="SUPFAM" id="SSF48452">
    <property type="entry name" value="TPR-like"/>
    <property type="match status" value="2"/>
</dbReference>
<dbReference type="Proteomes" id="UP000194218">
    <property type="component" value="Chromosome"/>
</dbReference>
<dbReference type="GO" id="GO:0005938">
    <property type="term" value="C:cell cortex"/>
    <property type="evidence" value="ECO:0007669"/>
    <property type="project" value="TreeGrafter"/>
</dbReference>
<dbReference type="InterPro" id="IPR011990">
    <property type="entry name" value="TPR-like_helical_dom_sf"/>
</dbReference>
<dbReference type="Gene3D" id="1.25.40.10">
    <property type="entry name" value="Tetratricopeptide repeat domain"/>
    <property type="match status" value="2"/>
</dbReference>
<keyword evidence="3" id="KW-0677">Repeat</keyword>
<dbReference type="PANTHER" id="PTHR45954">
    <property type="entry name" value="LD33695P"/>
    <property type="match status" value="1"/>
</dbReference>
<comment type="subcellular location">
    <subcellularLocation>
        <location evidence="1">Cytoplasm</location>
    </subcellularLocation>
</comment>
<evidence type="ECO:0000256" key="3">
    <source>
        <dbReference type="ARBA" id="ARBA00022737"/>
    </source>
</evidence>
<evidence type="ECO:0000256" key="1">
    <source>
        <dbReference type="ARBA" id="ARBA00004496"/>
    </source>
</evidence>
<evidence type="ECO:0000313" key="5">
    <source>
        <dbReference type="Proteomes" id="UP000194218"/>
    </source>
</evidence>
<keyword evidence="5" id="KW-1185">Reference proteome</keyword>
<dbReference type="EMBL" id="CP021121">
    <property type="protein sequence ID" value="ARQ68477.1"/>
    <property type="molecule type" value="Genomic_DNA"/>
</dbReference>
<sequence length="326" mass="35966">MRRVLDWYLHTADAAQSWLEPEEAHLELDPPDQAVTPLSFPDYDAAASWSEHEHANILAATRAAEAAGFDAHAWQLPAVLYLAQAPSASALNWIDAGRTGLAAARRLGERAGEAALLEDLGMTHARLSDLAASEECHRAALTVRRELGDRLSEGNTLWTLSDIQCERGDAEGALRTAQDTVEIALGLRNQFAEAIWLISLGNAQRVLGLHAEALSSHQRSASLHRRLRNRGREALAWLATGETYRSMGRSQEAVGFHRQAVDVFRELADAWHEAVALDALAAALDGEDADLARRHRTRALELIGDYEDPRAVRFRQDIERRLSSPD</sequence>
<gene>
    <name evidence="4" type="ORF">CAG99_06065</name>
</gene>
<dbReference type="PANTHER" id="PTHR45954:SF1">
    <property type="entry name" value="LD33695P"/>
    <property type="match status" value="1"/>
</dbReference>